<dbReference type="InterPro" id="IPR035996">
    <property type="entry name" value="4pyrrol_Methylase_sf"/>
</dbReference>
<dbReference type="CDD" id="cd11644">
    <property type="entry name" value="Precorrin-6Y-MT"/>
    <property type="match status" value="1"/>
</dbReference>
<dbReference type="SUPFAM" id="SSF53790">
    <property type="entry name" value="Tetrapyrrole methylase"/>
    <property type="match status" value="1"/>
</dbReference>
<dbReference type="InterPro" id="IPR006365">
    <property type="entry name" value="Cbl_synth_CobL"/>
</dbReference>
<evidence type="ECO:0000256" key="3">
    <source>
        <dbReference type="ARBA" id="ARBA00022603"/>
    </source>
</evidence>
<dbReference type="AlphaFoldDB" id="A0A2N3KW29"/>
<dbReference type="SUPFAM" id="SSF53335">
    <property type="entry name" value="S-adenosyl-L-methionine-dependent methyltransferases"/>
    <property type="match status" value="1"/>
</dbReference>
<evidence type="ECO:0000256" key="2">
    <source>
        <dbReference type="ARBA" id="ARBA00022573"/>
    </source>
</evidence>
<dbReference type="GO" id="GO:0009236">
    <property type="term" value="P:cobalamin biosynthetic process"/>
    <property type="evidence" value="ECO:0007669"/>
    <property type="project" value="UniProtKB-UniPathway"/>
</dbReference>
<dbReference type="PANTHER" id="PTHR43182">
    <property type="entry name" value="COBALT-PRECORRIN-6B C(15)-METHYLTRANSFERASE (DECARBOXYLATING)"/>
    <property type="match status" value="1"/>
</dbReference>
<dbReference type="InterPro" id="IPR014008">
    <property type="entry name" value="Cbl_synth_MTase_CbiT"/>
</dbReference>
<evidence type="ECO:0000256" key="5">
    <source>
        <dbReference type="ARBA" id="ARBA00022691"/>
    </source>
</evidence>
<evidence type="ECO:0000256" key="4">
    <source>
        <dbReference type="ARBA" id="ARBA00022679"/>
    </source>
</evidence>
<dbReference type="GO" id="GO:0008276">
    <property type="term" value="F:protein methyltransferase activity"/>
    <property type="evidence" value="ECO:0007669"/>
    <property type="project" value="InterPro"/>
</dbReference>
<dbReference type="RefSeq" id="WP_101265511.1">
    <property type="nucleotide sequence ID" value="NZ_NWTK01000004.1"/>
</dbReference>
<dbReference type="InterPro" id="IPR014776">
    <property type="entry name" value="4pyrrole_Mease_sub2"/>
</dbReference>
<dbReference type="InterPro" id="IPR050714">
    <property type="entry name" value="Cobalamin_biosynth_MTase"/>
</dbReference>
<keyword evidence="2" id="KW-0169">Cobalamin biosynthesis</keyword>
<gene>
    <name evidence="7" type="ORF">COO20_08535</name>
</gene>
<dbReference type="Gene3D" id="3.40.50.150">
    <property type="entry name" value="Vaccinia Virus protein VP39"/>
    <property type="match status" value="1"/>
</dbReference>
<dbReference type="UniPathway" id="UPA00148"/>
<evidence type="ECO:0000256" key="1">
    <source>
        <dbReference type="ARBA" id="ARBA00004953"/>
    </source>
</evidence>
<dbReference type="Proteomes" id="UP000233597">
    <property type="component" value="Unassembled WGS sequence"/>
</dbReference>
<feature type="domain" description="Tetrapyrrole methylase" evidence="6">
    <location>
        <begin position="19"/>
        <end position="206"/>
    </location>
</feature>
<dbReference type="Gene3D" id="3.30.950.10">
    <property type="entry name" value="Methyltransferase, Cobalt-precorrin-4 Transmethylase, Domain 2"/>
    <property type="match status" value="1"/>
</dbReference>
<dbReference type="GO" id="GO:0032259">
    <property type="term" value="P:methylation"/>
    <property type="evidence" value="ECO:0007669"/>
    <property type="project" value="UniProtKB-KW"/>
</dbReference>
<dbReference type="InterPro" id="IPR029063">
    <property type="entry name" value="SAM-dependent_MTases_sf"/>
</dbReference>
<dbReference type="InterPro" id="IPR012818">
    <property type="entry name" value="CbiE"/>
</dbReference>
<dbReference type="Gene3D" id="3.40.1010.10">
    <property type="entry name" value="Cobalt-precorrin-4 Transmethylase, Domain 1"/>
    <property type="match status" value="1"/>
</dbReference>
<keyword evidence="5" id="KW-0949">S-adenosyl-L-methionine</keyword>
<accession>A0A2N3KW29</accession>
<sequence length="450" mass="48049">MPDTDITTQNDDTPATNGKITVIGIGEDGFAGLSPAATREIKQAKVIFGGKRHLAMLPDDIAGQQIAWLSPFGDNMAEIARYQDQNPVILASGDPMFYGVGNTLVNHFGYENISVFPAPSSISLACARTGWALAECDVITLHGRKPENLRACLRPRGRIIALSHDGSTPALVAVMLYEAGYGDSRLTICERLGGDHEKITTKTAREWQHDALTRLEGSDIDPLNVILIDLVADQKATILPLGPGLPDDAFIHDGMITKSDIRAQTLASLGIWKGAIMWDLGAGCGSISIEWMRLGGQAVAIEQNGNRCDMIRKNATRLGTPDLIVHHTSILSALEAAAAAASATNSDNNGSGDASAERANTHGFPAPDAIFIGGGITTPGLMETCWGLLPRHGRLVANAVTLEGEQELFRFYNKNRGTLSRLAVSRLAPRGSFTGWHSLAPVTHYVGVKS</sequence>
<keyword evidence="3 7" id="KW-0489">Methyltransferase</keyword>
<dbReference type="PIRSF" id="PIRSF036428">
    <property type="entry name" value="CobL"/>
    <property type="match status" value="1"/>
</dbReference>
<dbReference type="NCBIfam" id="TIGR02467">
    <property type="entry name" value="CbiE"/>
    <property type="match status" value="1"/>
</dbReference>
<protein>
    <submittedName>
        <fullName evidence="7">Bifunctional cobalt-precorrin-7 (C(5))-methyltransferase/cobalt-precorrin-6B (C(15))-methyltransferase</fullName>
    </submittedName>
</protein>
<evidence type="ECO:0000259" key="6">
    <source>
        <dbReference type="Pfam" id="PF00590"/>
    </source>
</evidence>
<name>A0A2N3KW29_9PROT</name>
<comment type="pathway">
    <text evidence="1">Cofactor biosynthesis; adenosylcobalamin biosynthesis.</text>
</comment>
<dbReference type="Pfam" id="PF00590">
    <property type="entry name" value="TP_methylase"/>
    <property type="match status" value="1"/>
</dbReference>
<evidence type="ECO:0000313" key="7">
    <source>
        <dbReference type="EMBL" id="PKR54772.1"/>
    </source>
</evidence>
<organism evidence="7 8">
    <name type="scientific">Thalassospira marina</name>
    <dbReference type="NCBI Taxonomy" id="2048283"/>
    <lineage>
        <taxon>Bacteria</taxon>
        <taxon>Pseudomonadati</taxon>
        <taxon>Pseudomonadota</taxon>
        <taxon>Alphaproteobacteria</taxon>
        <taxon>Rhodospirillales</taxon>
        <taxon>Thalassospiraceae</taxon>
        <taxon>Thalassospira</taxon>
    </lineage>
</organism>
<evidence type="ECO:0000313" key="8">
    <source>
        <dbReference type="Proteomes" id="UP000233597"/>
    </source>
</evidence>
<keyword evidence="4 7" id="KW-0808">Transferase</keyword>
<dbReference type="EMBL" id="NWTK01000004">
    <property type="protein sequence ID" value="PKR54772.1"/>
    <property type="molecule type" value="Genomic_DNA"/>
</dbReference>
<dbReference type="NCBIfam" id="TIGR02469">
    <property type="entry name" value="CbiT"/>
    <property type="match status" value="1"/>
</dbReference>
<dbReference type="OrthoDB" id="9787825at2"/>
<comment type="caution">
    <text evidence="7">The sequence shown here is derived from an EMBL/GenBank/DDBJ whole genome shotgun (WGS) entry which is preliminary data.</text>
</comment>
<proteinExistence type="predicted"/>
<dbReference type="InterPro" id="IPR014777">
    <property type="entry name" value="4pyrrole_Mease_sub1"/>
</dbReference>
<dbReference type="InterPro" id="IPR000878">
    <property type="entry name" value="4pyrrol_Mease"/>
</dbReference>
<reference evidence="7 8" key="1">
    <citation type="submission" date="2017-09" db="EMBL/GenBank/DDBJ databases">
        <title>Biodiversity and function of Thalassospira species in the particle-attached aromatic-hydrocarbon-degrading consortia from the surface seawater of the South China Sea.</title>
        <authorList>
            <person name="Dong C."/>
            <person name="Liu R."/>
            <person name="Shao Z."/>
        </authorList>
    </citation>
    <scope>NUCLEOTIDE SEQUENCE [LARGE SCALE GENOMIC DNA]</scope>
    <source>
        <strain evidence="7 8">CSC1P2</strain>
    </source>
</reference>
<dbReference type="PANTHER" id="PTHR43182:SF1">
    <property type="entry name" value="COBALT-PRECORRIN-7 C(5)-METHYLTRANSFERASE"/>
    <property type="match status" value="1"/>
</dbReference>